<dbReference type="PANTHER" id="PTHR10655:SF68">
    <property type="entry name" value="PALMITOYL-PROTEIN HYDROLASE"/>
    <property type="match status" value="1"/>
</dbReference>
<protein>
    <recommendedName>
        <fullName evidence="2">palmitoyl-protein hydrolase</fullName>
        <ecNumber evidence="2">3.1.2.22</ecNumber>
    </recommendedName>
</protein>
<comment type="similarity">
    <text evidence="1">Belongs to the AB hydrolase superfamily. AB hydrolase 2 family.</text>
</comment>
<evidence type="ECO:0000313" key="5">
    <source>
        <dbReference type="Proteomes" id="UP000663828"/>
    </source>
</evidence>
<gene>
    <name evidence="4" type="ORF">XAT740_LOCUS36822</name>
</gene>
<dbReference type="GO" id="GO:0008474">
    <property type="term" value="F:palmitoyl-(protein) hydrolase activity"/>
    <property type="evidence" value="ECO:0007669"/>
    <property type="project" value="UniProtKB-EC"/>
</dbReference>
<dbReference type="EC" id="3.1.2.22" evidence="2"/>
<dbReference type="InterPro" id="IPR003140">
    <property type="entry name" value="PLipase/COase/thioEstase"/>
</dbReference>
<dbReference type="Gene3D" id="3.40.50.1820">
    <property type="entry name" value="alpha/beta hydrolase"/>
    <property type="match status" value="1"/>
</dbReference>
<dbReference type="Pfam" id="PF02230">
    <property type="entry name" value="Abhydrolase_2"/>
    <property type="match status" value="1"/>
</dbReference>
<evidence type="ECO:0000259" key="3">
    <source>
        <dbReference type="Pfam" id="PF02230"/>
    </source>
</evidence>
<evidence type="ECO:0000256" key="1">
    <source>
        <dbReference type="ARBA" id="ARBA00006499"/>
    </source>
</evidence>
<dbReference type="GO" id="GO:0005737">
    <property type="term" value="C:cytoplasm"/>
    <property type="evidence" value="ECO:0007669"/>
    <property type="project" value="TreeGrafter"/>
</dbReference>
<name>A0A815PKE4_ADIRI</name>
<dbReference type="PANTHER" id="PTHR10655">
    <property type="entry name" value="LYSOPHOSPHOLIPASE-RELATED"/>
    <property type="match status" value="1"/>
</dbReference>
<evidence type="ECO:0000313" key="4">
    <source>
        <dbReference type="EMBL" id="CAF1450053.1"/>
    </source>
</evidence>
<dbReference type="InterPro" id="IPR029058">
    <property type="entry name" value="AB_hydrolase_fold"/>
</dbReference>
<dbReference type="EMBL" id="CAJNOR010003814">
    <property type="protein sequence ID" value="CAF1450053.1"/>
    <property type="molecule type" value="Genomic_DNA"/>
</dbReference>
<dbReference type="Proteomes" id="UP000663828">
    <property type="component" value="Unassembled WGS sequence"/>
</dbReference>
<evidence type="ECO:0000256" key="2">
    <source>
        <dbReference type="ARBA" id="ARBA00012423"/>
    </source>
</evidence>
<keyword evidence="5" id="KW-1185">Reference proteome</keyword>
<sequence length="229" mass="25979">MTEPVVIYPSGNHTATFIFLHGLDDVGKTWFDDFNYFKLPKSLPYMKFVFPTAPIMKISKNNGEEMTSWFDVHGFDQNAKEDQQSIERASQFLNSFVEAETKHGIPVERIFIGGFSMGGAVALYTVLTSSDAFGGVISLSTWLPLQTTFPKALIAGEKKKAIPILHCHGNKDSIIHINRARLSEECFKSMGFQKYTFKEYDGMDHTDCEQVSHLSYKMKCVRDKVKRLL</sequence>
<reference evidence="4" key="1">
    <citation type="submission" date="2021-02" db="EMBL/GenBank/DDBJ databases">
        <authorList>
            <person name="Nowell W R."/>
        </authorList>
    </citation>
    <scope>NUCLEOTIDE SEQUENCE</scope>
</reference>
<organism evidence="4 5">
    <name type="scientific">Adineta ricciae</name>
    <name type="common">Rotifer</name>
    <dbReference type="NCBI Taxonomy" id="249248"/>
    <lineage>
        <taxon>Eukaryota</taxon>
        <taxon>Metazoa</taxon>
        <taxon>Spiralia</taxon>
        <taxon>Gnathifera</taxon>
        <taxon>Rotifera</taxon>
        <taxon>Eurotatoria</taxon>
        <taxon>Bdelloidea</taxon>
        <taxon>Adinetida</taxon>
        <taxon>Adinetidae</taxon>
        <taxon>Adineta</taxon>
    </lineage>
</organism>
<proteinExistence type="inferred from homology"/>
<comment type="caution">
    <text evidence="4">The sequence shown here is derived from an EMBL/GenBank/DDBJ whole genome shotgun (WGS) entry which is preliminary data.</text>
</comment>
<dbReference type="GO" id="GO:0052689">
    <property type="term" value="F:carboxylic ester hydrolase activity"/>
    <property type="evidence" value="ECO:0007669"/>
    <property type="project" value="TreeGrafter"/>
</dbReference>
<feature type="domain" description="Phospholipase/carboxylesterase/thioesterase" evidence="3">
    <location>
        <begin position="3"/>
        <end position="210"/>
    </location>
</feature>
<dbReference type="InterPro" id="IPR050565">
    <property type="entry name" value="LYPA1-2/EST-like"/>
</dbReference>
<accession>A0A815PKE4</accession>
<dbReference type="SUPFAM" id="SSF53474">
    <property type="entry name" value="alpha/beta-Hydrolases"/>
    <property type="match status" value="1"/>
</dbReference>
<dbReference type="AlphaFoldDB" id="A0A815PKE4"/>